<dbReference type="eggNOG" id="COG1399">
    <property type="taxonomic scope" value="Bacteria"/>
</dbReference>
<comment type="caution">
    <text evidence="1">The sequence shown here is derived from an EMBL/GenBank/DDBJ whole genome shotgun (WGS) entry which is preliminary data.</text>
</comment>
<dbReference type="HOGENOM" id="CLU_161281_0_0_7"/>
<evidence type="ECO:0000313" key="2">
    <source>
        <dbReference type="Proteomes" id="UP000006431"/>
    </source>
</evidence>
<reference evidence="1 2" key="1">
    <citation type="journal article" date="2012" name="Proc. Natl. Acad. Sci. U.S.A.">
        <title>Genome and physiology of a model Epsilonproteobacterium responsible for sulfide detoxification in marine oxygen depletion zones.</title>
        <authorList>
            <person name="Grote J."/>
            <person name="Schott T."/>
            <person name="Bruckner C.G."/>
            <person name="Glockner F.O."/>
            <person name="Jost G."/>
            <person name="Teeling H."/>
            <person name="Labrenz M."/>
            <person name="Jurgens K."/>
        </authorList>
    </citation>
    <scope>NUCLEOTIDE SEQUENCE [LARGE SCALE GENOMIC DNA]</scope>
    <source>
        <strain evidence="1 2">GD1</strain>
    </source>
</reference>
<evidence type="ECO:0008006" key="3">
    <source>
        <dbReference type="Google" id="ProtNLM"/>
    </source>
</evidence>
<name>B6BIC4_SULGG</name>
<protein>
    <recommendedName>
        <fullName evidence="3">Protein containing DUF177</fullName>
    </recommendedName>
</protein>
<dbReference type="AlphaFoldDB" id="B6BIC4"/>
<dbReference type="OrthoDB" id="5361472at2"/>
<dbReference type="Proteomes" id="UP000006431">
    <property type="component" value="Unassembled WGS sequence"/>
</dbReference>
<dbReference type="STRING" id="929558.SMGD1_1754"/>
<dbReference type="RefSeq" id="WP_008336164.1">
    <property type="nucleotide sequence ID" value="NZ_AFRZ01000001.1"/>
</dbReference>
<proteinExistence type="predicted"/>
<dbReference type="EMBL" id="AFRZ01000001">
    <property type="protein sequence ID" value="EHP30277.1"/>
    <property type="molecule type" value="Genomic_DNA"/>
</dbReference>
<organism evidence="1 2">
    <name type="scientific">Sulfurimonas gotlandica (strain DSM 19862 / JCM 16533 / GD1)</name>
    <dbReference type="NCBI Taxonomy" id="929558"/>
    <lineage>
        <taxon>Bacteria</taxon>
        <taxon>Pseudomonadati</taxon>
        <taxon>Campylobacterota</taxon>
        <taxon>Epsilonproteobacteria</taxon>
        <taxon>Campylobacterales</taxon>
        <taxon>Sulfurimonadaceae</taxon>
        <taxon>Sulfurimonas</taxon>
    </lineage>
</organism>
<accession>B6BIC4</accession>
<sequence length="118" mass="13268">MKVTLRKVGKTPVDFEVKSDEITFKGYLQYDSGKLILLKANLDGVALTECSQCGEELKLPVNEEIEIFISDGIYEGDNSREIDVVESFNSVADLDELLNSEIELIKSDYHSCENCKIK</sequence>
<gene>
    <name evidence="1" type="ORF">SMGD1_1754</name>
</gene>
<accession>H1FVG4</accession>
<dbReference type="PATRIC" id="fig|929558.5.peg.1748"/>
<evidence type="ECO:0000313" key="1">
    <source>
        <dbReference type="EMBL" id="EHP30277.1"/>
    </source>
</evidence>
<keyword evidence="2" id="KW-1185">Reference proteome</keyword>